<dbReference type="Pfam" id="PF02896">
    <property type="entry name" value="PEP-utilizers_C"/>
    <property type="match status" value="1"/>
</dbReference>
<evidence type="ECO:0000313" key="3">
    <source>
        <dbReference type="Proteomes" id="UP000693981"/>
    </source>
</evidence>
<protein>
    <recommendedName>
        <fullName evidence="1">PEP-utilising enzyme C-terminal domain-containing protein</fullName>
    </recommendedName>
</protein>
<accession>A0A8T1WX28</accession>
<name>A0A8T1WX28_9STRA</name>
<dbReference type="InterPro" id="IPR000121">
    <property type="entry name" value="PEP_util_C"/>
</dbReference>
<feature type="domain" description="PEP-utilising enzyme C-terminal" evidence="1">
    <location>
        <begin position="8"/>
        <end position="104"/>
    </location>
</feature>
<dbReference type="AlphaFoldDB" id="A0A8T1WX28"/>
<sequence>MQAKIIVQAAFKVANEDISDHPHIMISLMGSLEELAHQAKIVKTVAQDVIDNSSKKYVLLLTPMVSSKYKMGTMIEVPRGTLAMVAEFFSFNTNDLTQVTFSTLLHESRLAGKRISSRFSTLRAWVSERAGGRVAARHDRRLNWVSVVSKAVTQTPDGNCFV</sequence>
<dbReference type="OrthoDB" id="90957at2759"/>
<proteinExistence type="predicted"/>
<comment type="caution">
    <text evidence="2">The sequence shown here is derived from an EMBL/GenBank/DDBJ whole genome shotgun (WGS) entry which is preliminary data.</text>
</comment>
<dbReference type="PANTHER" id="PTHR22931">
    <property type="entry name" value="PHOSPHOENOLPYRUVATE DIKINASE-RELATED"/>
    <property type="match status" value="1"/>
</dbReference>
<dbReference type="PANTHER" id="PTHR22931:SF9">
    <property type="entry name" value="PYRUVATE, PHOSPHATE DIKINASE 1, CHLOROPLASTIC"/>
    <property type="match status" value="1"/>
</dbReference>
<reference evidence="2" key="1">
    <citation type="submission" date="2021-02" db="EMBL/GenBank/DDBJ databases">
        <authorList>
            <person name="Palmer J.M."/>
        </authorList>
    </citation>
    <scope>NUCLEOTIDE SEQUENCE</scope>
    <source>
        <strain evidence="2">SCRP23</strain>
    </source>
</reference>
<organism evidence="2 3">
    <name type="scientific">Phytophthora boehmeriae</name>
    <dbReference type="NCBI Taxonomy" id="109152"/>
    <lineage>
        <taxon>Eukaryota</taxon>
        <taxon>Sar</taxon>
        <taxon>Stramenopiles</taxon>
        <taxon>Oomycota</taxon>
        <taxon>Peronosporomycetes</taxon>
        <taxon>Peronosporales</taxon>
        <taxon>Peronosporaceae</taxon>
        <taxon>Phytophthora</taxon>
    </lineage>
</organism>
<evidence type="ECO:0000313" key="2">
    <source>
        <dbReference type="EMBL" id="KAG7397334.1"/>
    </source>
</evidence>
<dbReference type="EMBL" id="JAGDFL010000117">
    <property type="protein sequence ID" value="KAG7397334.1"/>
    <property type="molecule type" value="Genomic_DNA"/>
</dbReference>
<dbReference type="Proteomes" id="UP000693981">
    <property type="component" value="Unassembled WGS sequence"/>
</dbReference>
<keyword evidence="3" id="KW-1185">Reference proteome</keyword>
<gene>
    <name evidence="2" type="ORF">PHYBOEH_000916</name>
</gene>
<evidence type="ECO:0000259" key="1">
    <source>
        <dbReference type="Pfam" id="PF02896"/>
    </source>
</evidence>
<dbReference type="GO" id="GO:0050242">
    <property type="term" value="F:pyruvate, phosphate dikinase activity"/>
    <property type="evidence" value="ECO:0007669"/>
    <property type="project" value="InterPro"/>
</dbReference>
<dbReference type="InterPro" id="IPR010121">
    <property type="entry name" value="Pyruvate_phosphate_dikinase"/>
</dbReference>